<dbReference type="RefSeq" id="WP_312890600.1">
    <property type="nucleotide sequence ID" value="NZ_BAAAWY010000004.1"/>
</dbReference>
<comment type="subcellular location">
    <subcellularLocation>
        <location evidence="1">Cell membrane</location>
        <topology evidence="1">Peripheral membrane protein</topology>
    </subcellularLocation>
</comment>
<dbReference type="PANTHER" id="PTHR42711:SF5">
    <property type="entry name" value="ABC TRANSPORTER ATP-BINDING PROTEIN NATA"/>
    <property type="match status" value="1"/>
</dbReference>
<evidence type="ECO:0000256" key="4">
    <source>
        <dbReference type="ARBA" id="ARBA00022475"/>
    </source>
</evidence>
<dbReference type="SMART" id="SM00382">
    <property type="entry name" value="AAA"/>
    <property type="match status" value="1"/>
</dbReference>
<dbReference type="InterPro" id="IPR003439">
    <property type="entry name" value="ABC_transporter-like_ATP-bd"/>
</dbReference>
<dbReference type="GO" id="GO:0016887">
    <property type="term" value="F:ATP hydrolysis activity"/>
    <property type="evidence" value="ECO:0007669"/>
    <property type="project" value="InterPro"/>
</dbReference>
<evidence type="ECO:0000313" key="12">
    <source>
        <dbReference type="Proteomes" id="UP000585638"/>
    </source>
</evidence>
<keyword evidence="3" id="KW-0813">Transport</keyword>
<proteinExistence type="inferred from homology"/>
<dbReference type="Pfam" id="PF00005">
    <property type="entry name" value="ABC_tran"/>
    <property type="match status" value="1"/>
</dbReference>
<dbReference type="Gene3D" id="3.40.50.300">
    <property type="entry name" value="P-loop containing nucleotide triphosphate hydrolases"/>
    <property type="match status" value="1"/>
</dbReference>
<dbReference type="EMBL" id="JACHIR010000002">
    <property type="protein sequence ID" value="MBB5896787.1"/>
    <property type="molecule type" value="Genomic_DNA"/>
</dbReference>
<feature type="domain" description="ABC transporter" evidence="10">
    <location>
        <begin position="15"/>
        <end position="247"/>
    </location>
</feature>
<name>A0A7W9KQI5_9PSEU</name>
<keyword evidence="6 11" id="KW-0067">ATP-binding</keyword>
<keyword evidence="7" id="KW-1278">Translocase</keyword>
<dbReference type="FunFam" id="3.40.50.300:FF:000589">
    <property type="entry name" value="ABC transporter, ATP-binding subunit"/>
    <property type="match status" value="1"/>
</dbReference>
<comment type="caution">
    <text evidence="11">The sequence shown here is derived from an EMBL/GenBank/DDBJ whole genome shotgun (WGS) entry which is preliminary data.</text>
</comment>
<dbReference type="PANTHER" id="PTHR42711">
    <property type="entry name" value="ABC TRANSPORTER ATP-BINDING PROTEIN"/>
    <property type="match status" value="1"/>
</dbReference>
<evidence type="ECO:0000256" key="7">
    <source>
        <dbReference type="ARBA" id="ARBA00022967"/>
    </source>
</evidence>
<evidence type="ECO:0000256" key="8">
    <source>
        <dbReference type="ARBA" id="ARBA00023136"/>
    </source>
</evidence>
<dbReference type="Proteomes" id="UP000585638">
    <property type="component" value="Unassembled WGS sequence"/>
</dbReference>
<dbReference type="GO" id="GO:0046677">
    <property type="term" value="P:response to antibiotic"/>
    <property type="evidence" value="ECO:0007669"/>
    <property type="project" value="UniProtKB-KW"/>
</dbReference>
<comment type="similarity">
    <text evidence="2">Belongs to the ABC transporter superfamily.</text>
</comment>
<organism evidence="11 12">
    <name type="scientific">Kutzneria kofuensis</name>
    <dbReference type="NCBI Taxonomy" id="103725"/>
    <lineage>
        <taxon>Bacteria</taxon>
        <taxon>Bacillati</taxon>
        <taxon>Actinomycetota</taxon>
        <taxon>Actinomycetes</taxon>
        <taxon>Pseudonocardiales</taxon>
        <taxon>Pseudonocardiaceae</taxon>
        <taxon>Kutzneria</taxon>
    </lineage>
</organism>
<evidence type="ECO:0000259" key="10">
    <source>
        <dbReference type="PROSITE" id="PS50893"/>
    </source>
</evidence>
<dbReference type="GO" id="GO:0005886">
    <property type="term" value="C:plasma membrane"/>
    <property type="evidence" value="ECO:0007669"/>
    <property type="project" value="UniProtKB-SubCell"/>
</dbReference>
<evidence type="ECO:0000256" key="3">
    <source>
        <dbReference type="ARBA" id="ARBA00022448"/>
    </source>
</evidence>
<accession>A0A7W9KQI5</accession>
<dbReference type="InterPro" id="IPR027417">
    <property type="entry name" value="P-loop_NTPase"/>
</dbReference>
<evidence type="ECO:0000256" key="2">
    <source>
        <dbReference type="ARBA" id="ARBA00005417"/>
    </source>
</evidence>
<dbReference type="GO" id="GO:0005524">
    <property type="term" value="F:ATP binding"/>
    <property type="evidence" value="ECO:0007669"/>
    <property type="project" value="UniProtKB-KW"/>
</dbReference>
<dbReference type="InterPro" id="IPR003593">
    <property type="entry name" value="AAA+_ATPase"/>
</dbReference>
<keyword evidence="4" id="KW-1003">Cell membrane</keyword>
<evidence type="ECO:0000313" key="11">
    <source>
        <dbReference type="EMBL" id="MBB5896787.1"/>
    </source>
</evidence>
<gene>
    <name evidence="11" type="ORF">BJ998_008046</name>
</gene>
<dbReference type="SUPFAM" id="SSF52540">
    <property type="entry name" value="P-loop containing nucleoside triphosphate hydrolases"/>
    <property type="match status" value="1"/>
</dbReference>
<keyword evidence="12" id="KW-1185">Reference proteome</keyword>
<evidence type="ECO:0000256" key="1">
    <source>
        <dbReference type="ARBA" id="ARBA00004202"/>
    </source>
</evidence>
<keyword evidence="9" id="KW-0046">Antibiotic resistance</keyword>
<keyword evidence="5" id="KW-0547">Nucleotide-binding</keyword>
<evidence type="ECO:0000256" key="6">
    <source>
        <dbReference type="ARBA" id="ARBA00022840"/>
    </source>
</evidence>
<sequence>MTTTPTRLDATPAAVSVRDLVKKYPRRPVPAVDGLSLEVRPGEVFGFLGPNGAGKSTTIGVLTTRVTPDSGTAVVAGVDVADDPVTARARIGVVPQRNNLDRSLSTMDNLVCHATYHGWSRRDSRRRAAELLEEFGLADRARDRVDVFSGGQVQRLMIARALMHEPEVLFLDEPSTGLDPQARLFVWERVRALRERGVTVVLTTHDMDEAAELSDRIAVVDHGKLLALDDTDGLIRRYADHRTLAVSAEPAPGDTKPDLGAALAAVDGVAKVDDTTADSADASDHKVRVRLHLATGEDPARLLQRVMGVLTARGAALDDVHASETTLEDVFINLTGRGLR</sequence>
<protein>
    <submittedName>
        <fullName evidence="11">ABC-2 type transport system ATP-binding protein</fullName>
    </submittedName>
</protein>
<keyword evidence="8" id="KW-0472">Membrane</keyword>
<dbReference type="PROSITE" id="PS50893">
    <property type="entry name" value="ABC_TRANSPORTER_2"/>
    <property type="match status" value="1"/>
</dbReference>
<dbReference type="InterPro" id="IPR050763">
    <property type="entry name" value="ABC_transporter_ATP-binding"/>
</dbReference>
<evidence type="ECO:0000256" key="5">
    <source>
        <dbReference type="ARBA" id="ARBA00022741"/>
    </source>
</evidence>
<evidence type="ECO:0000256" key="9">
    <source>
        <dbReference type="ARBA" id="ARBA00023251"/>
    </source>
</evidence>
<dbReference type="AlphaFoldDB" id="A0A7W9KQI5"/>
<reference evidence="11 12" key="1">
    <citation type="submission" date="2020-08" db="EMBL/GenBank/DDBJ databases">
        <title>Sequencing the genomes of 1000 actinobacteria strains.</title>
        <authorList>
            <person name="Klenk H.-P."/>
        </authorList>
    </citation>
    <scope>NUCLEOTIDE SEQUENCE [LARGE SCALE GENOMIC DNA]</scope>
    <source>
        <strain evidence="11 12">DSM 43851</strain>
    </source>
</reference>